<protein>
    <submittedName>
        <fullName evidence="2">Uncharacterized protein</fullName>
    </submittedName>
</protein>
<dbReference type="Proteomes" id="UP001313282">
    <property type="component" value="Unassembled WGS sequence"/>
</dbReference>
<feature type="compositionally biased region" description="Acidic residues" evidence="1">
    <location>
        <begin position="349"/>
        <end position="358"/>
    </location>
</feature>
<accession>A0AAN8N815</accession>
<sequence length="1179" mass="133071">METIEENSSRSDSSATTDDPSYKESDPGGKADEPTSKEVPTAPATKKDRGPPGSRKVRFKPNKKDVKDILESSFAAPDVPDDADHETPSESQQKHIKYLDALSKNLGSETSVGILNALTNKILEGIPESDQFAVASGFVQNLIDRNNTQAHMLDVLTLWTHRKLSKTEHQKIIQQAQRFTRLKRSKQAEKTILRNIRKCKRHWTAKMVDLIVPLTVSERWISNLAKFVNEDNDNDMPSIKMVSSLITRQMIRRLFDGKTKYKQNFWIPSDIEKAFVIWRQHTDKTSRPFPKEEWELKRQHARLLLLNYGLVLDPDLGVVVQRKILDDVDIDTDSCFNAFEAFYDSNLQEADEPQDSVEEGGGSKKSGKVRKKKSSRSSHSTSFSPHGGRLSETGDLPEATPTKEPKKKGKNGKRPTESDPVPFEEMLHKKARVDNDPRKGARLKLTDTVPLDEQDLQTAPADWVSAEVCACYTTVDNDQKWRIESWGNLNYKTRKTLMDLLAAESDRINKSPEDGTFSILEPDEWSVLCVNHFNKLIGAIGLRKSGVGRKKLGQNLKRVRQNLSSLGDFKSKHEELFTRTSHEHDLCFKLPAPVERMDISEKMWDPQMILSSCIPGIFPGEWERDGVQVAPDLFNWLFEDEWIRSLMEEEFDIMAFHEKKGGYRYKGLLGNSFYTLFQQVVNRDPILWMVYVSLNMLSGRDGYRYVVYPTPLRFAWGDHSVLEMRTEVDLELYARDKDTFQGPQIVVPFDNFPPVNSIIYAEGGQKQFHKLFKKIERLGPGGESIHRSQNVTRVFWKTTDPDGSPIPPMLKGKADKEYGKLNRARLTAGDVIMTMAKVATGRLGDKNGAVEAGTMIREALPRYIKVQPNLVDLEDSRLGSVHDIGLFHGLCIPPPRDAFGVGWPTSVPATRFPLSARLPSVLPLCDALLGLRSWDDMAVIADVEVVMHLDAAQFTSWVREYREKTIADVKRFLRTQHEYEKRWYAGVGMNDAVENHGYISISRRPEFDTDFELQSYDPESEPGKEAGPEPSTIEDEEAEPAVPGAAEGGVIGEEGAGPGEVVPPVDDMDKENTGAASKVNEALGIRMTKRKRDHIFGWMDNIDPDADSLASEDDSTGDDSGEKTSPVWMTSEETGKAPQTENKDARSGQEGHTGSLKETHSNNKDRDYNLRKRQRVCYK</sequence>
<comment type="caution">
    <text evidence="2">The sequence shown here is derived from an EMBL/GenBank/DDBJ whole genome shotgun (WGS) entry which is preliminary data.</text>
</comment>
<feature type="region of interest" description="Disordered" evidence="1">
    <location>
        <begin position="1099"/>
        <end position="1179"/>
    </location>
</feature>
<feature type="compositionally biased region" description="Basic residues" evidence="1">
    <location>
        <begin position="365"/>
        <end position="376"/>
    </location>
</feature>
<evidence type="ECO:0000313" key="3">
    <source>
        <dbReference type="Proteomes" id="UP001313282"/>
    </source>
</evidence>
<evidence type="ECO:0000256" key="1">
    <source>
        <dbReference type="SAM" id="MobiDB-lite"/>
    </source>
</evidence>
<feature type="region of interest" description="Disordered" evidence="1">
    <location>
        <begin position="1013"/>
        <end position="1079"/>
    </location>
</feature>
<feature type="compositionally biased region" description="Low complexity" evidence="1">
    <location>
        <begin position="10"/>
        <end position="19"/>
    </location>
</feature>
<name>A0AAN8N815_9PEZI</name>
<dbReference type="AlphaFoldDB" id="A0AAN8N815"/>
<gene>
    <name evidence="2" type="ORF">TWF718_000449</name>
</gene>
<feature type="compositionally biased region" description="Basic and acidic residues" evidence="1">
    <location>
        <begin position="1141"/>
        <end position="1170"/>
    </location>
</feature>
<feature type="compositionally biased region" description="Polar residues" evidence="1">
    <location>
        <begin position="1127"/>
        <end position="1140"/>
    </location>
</feature>
<feature type="compositionally biased region" description="Low complexity" evidence="1">
    <location>
        <begin position="377"/>
        <end position="388"/>
    </location>
</feature>
<feature type="compositionally biased region" description="Basic and acidic residues" evidence="1">
    <location>
        <begin position="20"/>
        <end position="36"/>
    </location>
</feature>
<feature type="region of interest" description="Disordered" evidence="1">
    <location>
        <begin position="1"/>
        <end position="93"/>
    </location>
</feature>
<proteinExistence type="predicted"/>
<feature type="compositionally biased region" description="Gly residues" evidence="1">
    <location>
        <begin position="1046"/>
        <end position="1058"/>
    </location>
</feature>
<feature type="compositionally biased region" description="Acidic residues" evidence="1">
    <location>
        <begin position="1102"/>
        <end position="1119"/>
    </location>
</feature>
<evidence type="ECO:0000313" key="2">
    <source>
        <dbReference type="EMBL" id="KAK6356075.1"/>
    </source>
</evidence>
<keyword evidence="3" id="KW-1185">Reference proteome</keyword>
<organism evidence="2 3">
    <name type="scientific">Orbilia javanica</name>
    <dbReference type="NCBI Taxonomy" id="47235"/>
    <lineage>
        <taxon>Eukaryota</taxon>
        <taxon>Fungi</taxon>
        <taxon>Dikarya</taxon>
        <taxon>Ascomycota</taxon>
        <taxon>Pezizomycotina</taxon>
        <taxon>Orbiliomycetes</taxon>
        <taxon>Orbiliales</taxon>
        <taxon>Orbiliaceae</taxon>
        <taxon>Orbilia</taxon>
    </lineage>
</organism>
<reference evidence="2 3" key="1">
    <citation type="submission" date="2019-10" db="EMBL/GenBank/DDBJ databases">
        <authorList>
            <person name="Palmer J.M."/>
        </authorList>
    </citation>
    <scope>NUCLEOTIDE SEQUENCE [LARGE SCALE GENOMIC DNA]</scope>
    <source>
        <strain evidence="2 3">TWF718</strain>
    </source>
</reference>
<dbReference type="EMBL" id="JAVHNR010000001">
    <property type="protein sequence ID" value="KAK6356075.1"/>
    <property type="molecule type" value="Genomic_DNA"/>
</dbReference>
<feature type="region of interest" description="Disordered" evidence="1">
    <location>
        <begin position="347"/>
        <end position="433"/>
    </location>
</feature>